<dbReference type="CDD" id="cd00090">
    <property type="entry name" value="HTH_ARSR"/>
    <property type="match status" value="1"/>
</dbReference>
<dbReference type="Proteomes" id="UP000051922">
    <property type="component" value="Unassembled WGS sequence"/>
</dbReference>
<dbReference type="InterPro" id="IPR036388">
    <property type="entry name" value="WH-like_DNA-bd_sf"/>
</dbReference>
<keyword evidence="1" id="KW-0805">Transcription regulation</keyword>
<dbReference type="SMART" id="SM00418">
    <property type="entry name" value="HTH_ARSR"/>
    <property type="match status" value="1"/>
</dbReference>
<name>A0A0R1U753_9LACO</name>
<protein>
    <submittedName>
        <fullName evidence="5">Transcriptional regulator</fullName>
    </submittedName>
</protein>
<evidence type="ECO:0000313" key="5">
    <source>
        <dbReference type="EMBL" id="KRL85707.1"/>
    </source>
</evidence>
<feature type="domain" description="HTH arsR-type" evidence="4">
    <location>
        <begin position="3"/>
        <end position="97"/>
    </location>
</feature>
<dbReference type="EMBL" id="AZFJ01000049">
    <property type="protein sequence ID" value="KRL85707.1"/>
    <property type="molecule type" value="Genomic_DNA"/>
</dbReference>
<dbReference type="STRING" id="1423783.FC50_GL001093"/>
<reference evidence="5 6" key="1">
    <citation type="journal article" date="2015" name="Genome Announc.">
        <title>Expanding the biotechnology potential of lactobacilli through comparative genomics of 213 strains and associated genera.</title>
        <authorList>
            <person name="Sun Z."/>
            <person name="Harris H.M."/>
            <person name="McCann A."/>
            <person name="Guo C."/>
            <person name="Argimon S."/>
            <person name="Zhang W."/>
            <person name="Yang X."/>
            <person name="Jeffery I.B."/>
            <person name="Cooney J.C."/>
            <person name="Kagawa T.F."/>
            <person name="Liu W."/>
            <person name="Song Y."/>
            <person name="Salvetti E."/>
            <person name="Wrobel A."/>
            <person name="Rasinkangas P."/>
            <person name="Parkhill J."/>
            <person name="Rea M.C."/>
            <person name="O'Sullivan O."/>
            <person name="Ritari J."/>
            <person name="Douillard F.P."/>
            <person name="Paul Ross R."/>
            <person name="Yang R."/>
            <person name="Briner A.E."/>
            <person name="Felis G.E."/>
            <person name="de Vos W.M."/>
            <person name="Barrangou R."/>
            <person name="Klaenhammer T.R."/>
            <person name="Caufield P.W."/>
            <person name="Cui Y."/>
            <person name="Zhang H."/>
            <person name="O'Toole P.W."/>
        </authorList>
    </citation>
    <scope>NUCLEOTIDE SEQUENCE [LARGE SCALE GENOMIC DNA]</scope>
    <source>
        <strain evidence="5 6">DSM 15945</strain>
    </source>
</reference>
<dbReference type="RefSeq" id="WP_056956670.1">
    <property type="nucleotide sequence ID" value="NZ_AZFJ01000049.1"/>
</dbReference>
<dbReference type="Pfam" id="PF01022">
    <property type="entry name" value="HTH_5"/>
    <property type="match status" value="1"/>
</dbReference>
<evidence type="ECO:0000313" key="6">
    <source>
        <dbReference type="Proteomes" id="UP000051922"/>
    </source>
</evidence>
<dbReference type="Gene3D" id="1.10.10.10">
    <property type="entry name" value="Winged helix-like DNA-binding domain superfamily/Winged helix DNA-binding domain"/>
    <property type="match status" value="1"/>
</dbReference>
<dbReference type="GO" id="GO:0003700">
    <property type="term" value="F:DNA-binding transcription factor activity"/>
    <property type="evidence" value="ECO:0007669"/>
    <property type="project" value="InterPro"/>
</dbReference>
<gene>
    <name evidence="5" type="ORF">FC50_GL001093</name>
</gene>
<evidence type="ECO:0000256" key="2">
    <source>
        <dbReference type="ARBA" id="ARBA00023125"/>
    </source>
</evidence>
<evidence type="ECO:0000256" key="1">
    <source>
        <dbReference type="ARBA" id="ARBA00023015"/>
    </source>
</evidence>
<dbReference type="PANTHER" id="PTHR43132">
    <property type="entry name" value="ARSENICAL RESISTANCE OPERON REPRESSOR ARSR-RELATED"/>
    <property type="match status" value="1"/>
</dbReference>
<evidence type="ECO:0000256" key="3">
    <source>
        <dbReference type="ARBA" id="ARBA00023163"/>
    </source>
</evidence>
<organism evidence="5 6">
    <name type="scientific">Lacticaseibacillus pantheris DSM 15945 = JCM 12539 = NBRC 106106</name>
    <dbReference type="NCBI Taxonomy" id="1423783"/>
    <lineage>
        <taxon>Bacteria</taxon>
        <taxon>Bacillati</taxon>
        <taxon>Bacillota</taxon>
        <taxon>Bacilli</taxon>
        <taxon>Lactobacillales</taxon>
        <taxon>Lactobacillaceae</taxon>
        <taxon>Lacticaseibacillus</taxon>
    </lineage>
</organism>
<dbReference type="PATRIC" id="fig|1423783.4.peg.1132"/>
<dbReference type="InterPro" id="IPR011991">
    <property type="entry name" value="ArsR-like_HTH"/>
</dbReference>
<dbReference type="GO" id="GO:0003677">
    <property type="term" value="F:DNA binding"/>
    <property type="evidence" value="ECO:0007669"/>
    <property type="project" value="UniProtKB-KW"/>
</dbReference>
<proteinExistence type="predicted"/>
<dbReference type="NCBIfam" id="NF033788">
    <property type="entry name" value="HTH_metalloreg"/>
    <property type="match status" value="1"/>
</dbReference>
<evidence type="ECO:0000259" key="4">
    <source>
        <dbReference type="PROSITE" id="PS50987"/>
    </source>
</evidence>
<comment type="caution">
    <text evidence="5">The sequence shown here is derived from an EMBL/GenBank/DDBJ whole genome shotgun (WGS) entry which is preliminary data.</text>
</comment>
<sequence>MDNQDALLHEAVKIYRVLSNIHRIKILYFLETQTADVSTIVAHLGLSQPQVSHQLAILFDYQLVSKNKVGQHVYYRLDDPHILEVINATLGHVQHEITGAPHPQPKQQ</sequence>
<accession>A0A0R1U753</accession>
<keyword evidence="2" id="KW-0238">DNA-binding</keyword>
<dbReference type="InterPro" id="IPR001845">
    <property type="entry name" value="HTH_ArsR_DNA-bd_dom"/>
</dbReference>
<keyword evidence="3" id="KW-0804">Transcription</keyword>
<dbReference type="AlphaFoldDB" id="A0A0R1U753"/>
<dbReference type="InterPro" id="IPR051011">
    <property type="entry name" value="Metal_resp_trans_reg"/>
</dbReference>
<dbReference type="SUPFAM" id="SSF46785">
    <property type="entry name" value="Winged helix' DNA-binding domain"/>
    <property type="match status" value="1"/>
</dbReference>
<dbReference type="PROSITE" id="PS50987">
    <property type="entry name" value="HTH_ARSR_2"/>
    <property type="match status" value="1"/>
</dbReference>
<keyword evidence="6" id="KW-1185">Reference proteome</keyword>
<dbReference type="InterPro" id="IPR036390">
    <property type="entry name" value="WH_DNA-bd_sf"/>
</dbReference>
<dbReference type="PANTHER" id="PTHR43132:SF6">
    <property type="entry name" value="HTH-TYPE TRANSCRIPTIONAL REPRESSOR CZRA"/>
    <property type="match status" value="1"/>
</dbReference>
<dbReference type="PRINTS" id="PR00778">
    <property type="entry name" value="HTHARSR"/>
</dbReference>